<dbReference type="SUPFAM" id="SSF46689">
    <property type="entry name" value="Homeodomain-like"/>
    <property type="match status" value="1"/>
</dbReference>
<dbReference type="PANTHER" id="PTHR43280">
    <property type="entry name" value="ARAC-FAMILY TRANSCRIPTIONAL REGULATOR"/>
    <property type="match status" value="1"/>
</dbReference>
<dbReference type="InterPro" id="IPR009057">
    <property type="entry name" value="Homeodomain-like_sf"/>
</dbReference>
<evidence type="ECO:0000256" key="2">
    <source>
        <dbReference type="ARBA" id="ARBA00023125"/>
    </source>
</evidence>
<accession>A0A2A3TUZ9</accession>
<evidence type="ECO:0000313" key="5">
    <source>
        <dbReference type="EMBL" id="PBQ22872.1"/>
    </source>
</evidence>
<sequence>MKRRHLGHNCHFLGGELMRQHHENVISNLDIGIRFYESTVTTSGYVPFHWHSSIELVCVLAGQLTFQFDGVAHVIQANQFEVISSGVIHDVTNTPNHALVLQIPLPFIEKYVKDPATLNFQLTGQEQTADYHRIVTWFQELNRVNQQHQAGYLFDEGVLVLLMLKTLVVNFTDEKNPLTTTASGLKDLIIYINDHYRAKLRVQDLARRFGYNTSYLSRLFKQQTGVTLIEYLYMVRLSRFYQELTTTDTPISQLLDQHGLTNHRTAWEMCLQMYGLLPKQLRTRARTN</sequence>
<dbReference type="SUPFAM" id="SSF51182">
    <property type="entry name" value="RmlC-like cupins"/>
    <property type="match status" value="1"/>
</dbReference>
<dbReference type="Pfam" id="PF07883">
    <property type="entry name" value="Cupin_2"/>
    <property type="match status" value="1"/>
</dbReference>
<dbReference type="GO" id="GO:0003700">
    <property type="term" value="F:DNA-binding transcription factor activity"/>
    <property type="evidence" value="ECO:0007669"/>
    <property type="project" value="InterPro"/>
</dbReference>
<keyword evidence="3" id="KW-0804">Transcription</keyword>
<dbReference type="SMART" id="SM00342">
    <property type="entry name" value="HTH_ARAC"/>
    <property type="match status" value="1"/>
</dbReference>
<dbReference type="Proteomes" id="UP000217918">
    <property type="component" value="Unassembled WGS sequence"/>
</dbReference>
<name>A0A2A3TUZ9_LEVBR</name>
<dbReference type="InterPro" id="IPR011051">
    <property type="entry name" value="RmlC_Cupin_sf"/>
</dbReference>
<dbReference type="Gene3D" id="2.60.120.10">
    <property type="entry name" value="Jelly Rolls"/>
    <property type="match status" value="1"/>
</dbReference>
<dbReference type="InterPro" id="IPR018060">
    <property type="entry name" value="HTH_AraC"/>
</dbReference>
<dbReference type="AlphaFoldDB" id="A0A2A3TUZ9"/>
<dbReference type="Gene3D" id="1.10.10.60">
    <property type="entry name" value="Homeodomain-like"/>
    <property type="match status" value="1"/>
</dbReference>
<dbReference type="EMBL" id="NVYO01000001">
    <property type="protein sequence ID" value="PBQ22872.1"/>
    <property type="molecule type" value="Genomic_DNA"/>
</dbReference>
<dbReference type="InterPro" id="IPR013096">
    <property type="entry name" value="Cupin_2"/>
</dbReference>
<evidence type="ECO:0000259" key="4">
    <source>
        <dbReference type="PROSITE" id="PS01124"/>
    </source>
</evidence>
<comment type="caution">
    <text evidence="5">The sequence shown here is derived from an EMBL/GenBank/DDBJ whole genome shotgun (WGS) entry which is preliminary data.</text>
</comment>
<dbReference type="PROSITE" id="PS01124">
    <property type="entry name" value="HTH_ARAC_FAMILY_2"/>
    <property type="match status" value="1"/>
</dbReference>
<dbReference type="Pfam" id="PF12833">
    <property type="entry name" value="HTH_18"/>
    <property type="match status" value="1"/>
</dbReference>
<evidence type="ECO:0000256" key="1">
    <source>
        <dbReference type="ARBA" id="ARBA00023015"/>
    </source>
</evidence>
<gene>
    <name evidence="5" type="ORF">CNR29_02095</name>
</gene>
<evidence type="ECO:0000313" key="6">
    <source>
        <dbReference type="Proteomes" id="UP000217918"/>
    </source>
</evidence>
<feature type="domain" description="HTH araC/xylS-type" evidence="4">
    <location>
        <begin position="186"/>
        <end position="284"/>
    </location>
</feature>
<keyword evidence="1" id="KW-0805">Transcription regulation</keyword>
<dbReference type="PANTHER" id="PTHR43280:SF2">
    <property type="entry name" value="HTH-TYPE TRANSCRIPTIONAL REGULATOR EXSA"/>
    <property type="match status" value="1"/>
</dbReference>
<proteinExistence type="predicted"/>
<protein>
    <submittedName>
        <fullName evidence="5">AraC family transcriptional regulator</fullName>
    </submittedName>
</protein>
<keyword evidence="2" id="KW-0238">DNA-binding</keyword>
<dbReference type="InterPro" id="IPR014710">
    <property type="entry name" value="RmlC-like_jellyroll"/>
</dbReference>
<dbReference type="GO" id="GO:0043565">
    <property type="term" value="F:sequence-specific DNA binding"/>
    <property type="evidence" value="ECO:0007669"/>
    <property type="project" value="InterPro"/>
</dbReference>
<evidence type="ECO:0000256" key="3">
    <source>
        <dbReference type="ARBA" id="ARBA00023163"/>
    </source>
</evidence>
<reference evidence="5 6" key="1">
    <citation type="submission" date="2017-09" db="EMBL/GenBank/DDBJ databases">
        <title>Genome sequence of Lactobacillus brevis D7.</title>
        <authorList>
            <person name="Kwon M.-S."/>
            <person name="Lim S.K."/>
            <person name="Choi H.-J."/>
        </authorList>
    </citation>
    <scope>NUCLEOTIDE SEQUENCE [LARGE SCALE GENOMIC DNA]</scope>
    <source>
        <strain evidence="5 6">D7</strain>
    </source>
</reference>
<organism evidence="5 6">
    <name type="scientific">Levilactobacillus brevis</name>
    <name type="common">Lactobacillus brevis</name>
    <dbReference type="NCBI Taxonomy" id="1580"/>
    <lineage>
        <taxon>Bacteria</taxon>
        <taxon>Bacillati</taxon>
        <taxon>Bacillota</taxon>
        <taxon>Bacilli</taxon>
        <taxon>Lactobacillales</taxon>
        <taxon>Lactobacillaceae</taxon>
        <taxon>Levilactobacillus</taxon>
    </lineage>
</organism>